<reference evidence="3" key="1">
    <citation type="submission" date="2023-07" db="EMBL/GenBank/DDBJ databases">
        <title>30 novel species of actinomycetes from the DSMZ collection.</title>
        <authorList>
            <person name="Nouioui I."/>
        </authorList>
    </citation>
    <scope>NUCLEOTIDE SEQUENCE [LARGE SCALE GENOMIC DNA]</scope>
    <source>
        <strain evidence="3">DSM 44743</strain>
    </source>
</reference>
<dbReference type="RefSeq" id="WP_311514226.1">
    <property type="nucleotide sequence ID" value="NZ_JAVREP010000027.1"/>
</dbReference>
<sequence>MGWHKSSYSDGAHNCVEVCEGEATLVRDTQHRELGHLEFGAPAWIALVEAVSLTR</sequence>
<feature type="domain" description="DUF397" evidence="1">
    <location>
        <begin position="2"/>
        <end position="51"/>
    </location>
</feature>
<proteinExistence type="predicted"/>
<gene>
    <name evidence="2" type="ORF">RM479_25425</name>
</gene>
<evidence type="ECO:0000259" key="1">
    <source>
        <dbReference type="Pfam" id="PF04149"/>
    </source>
</evidence>
<dbReference type="Pfam" id="PF04149">
    <property type="entry name" value="DUF397"/>
    <property type="match status" value="1"/>
</dbReference>
<name>A0ABU2MGD1_9ACTN</name>
<comment type="caution">
    <text evidence="2">The sequence shown here is derived from an EMBL/GenBank/DDBJ whole genome shotgun (WGS) entry which is preliminary data.</text>
</comment>
<dbReference type="Proteomes" id="UP001183390">
    <property type="component" value="Unassembled WGS sequence"/>
</dbReference>
<dbReference type="InterPro" id="IPR007278">
    <property type="entry name" value="DUF397"/>
</dbReference>
<evidence type="ECO:0000313" key="3">
    <source>
        <dbReference type="Proteomes" id="UP001183390"/>
    </source>
</evidence>
<protein>
    <submittedName>
        <fullName evidence="2">DUF397 domain-containing protein</fullName>
    </submittedName>
</protein>
<accession>A0ABU2MGD1</accession>
<organism evidence="2 3">
    <name type="scientific">Nocardiopsis lambiniae</name>
    <dbReference type="NCBI Taxonomy" id="3075539"/>
    <lineage>
        <taxon>Bacteria</taxon>
        <taxon>Bacillati</taxon>
        <taxon>Actinomycetota</taxon>
        <taxon>Actinomycetes</taxon>
        <taxon>Streptosporangiales</taxon>
        <taxon>Nocardiopsidaceae</taxon>
        <taxon>Nocardiopsis</taxon>
    </lineage>
</organism>
<evidence type="ECO:0000313" key="2">
    <source>
        <dbReference type="EMBL" id="MDT0331763.1"/>
    </source>
</evidence>
<dbReference type="EMBL" id="JAVREP010000027">
    <property type="protein sequence ID" value="MDT0331763.1"/>
    <property type="molecule type" value="Genomic_DNA"/>
</dbReference>
<keyword evidence="3" id="KW-1185">Reference proteome</keyword>